<gene>
    <name evidence="1" type="ORF">GLOINDRAFT_5751</name>
</gene>
<evidence type="ECO:0000313" key="1">
    <source>
        <dbReference type="EMBL" id="ESA03237.1"/>
    </source>
</evidence>
<proteinExistence type="predicted"/>
<reference evidence="1" key="1">
    <citation type="submission" date="2013-07" db="EMBL/GenBank/DDBJ databases">
        <title>The genome of an arbuscular mycorrhizal fungus provides insights into the evolution of the oldest plant symbiosis.</title>
        <authorList>
            <consortium name="DOE Joint Genome Institute"/>
            <person name="Tisserant E."/>
            <person name="Malbreil M."/>
            <person name="Kuo A."/>
            <person name="Kohler A."/>
            <person name="Symeonidi A."/>
            <person name="Balestrini R."/>
            <person name="Charron P."/>
            <person name="Duensing N."/>
            <person name="Frei-dit-Frey N."/>
            <person name="Gianinazzi-Pearson V."/>
            <person name="Gilbert B."/>
            <person name="Handa Y."/>
            <person name="Hijri M."/>
            <person name="Kaul R."/>
            <person name="Kawaguchi M."/>
            <person name="Krajinski F."/>
            <person name="Lammers P."/>
            <person name="Lapierre D."/>
            <person name="Masclaux F.G."/>
            <person name="Murat C."/>
            <person name="Morin E."/>
            <person name="Ndikumana S."/>
            <person name="Pagni M."/>
            <person name="Petitpierre D."/>
            <person name="Requena N."/>
            <person name="Rosikiewicz P."/>
            <person name="Riley R."/>
            <person name="Saito K."/>
            <person name="San Clemente H."/>
            <person name="Shapiro H."/>
            <person name="van Tuinen D."/>
            <person name="Becard G."/>
            <person name="Bonfante P."/>
            <person name="Paszkowski U."/>
            <person name="Shachar-Hill Y."/>
            <person name="Young J.P."/>
            <person name="Sanders I.R."/>
            <person name="Henrissat B."/>
            <person name="Rensing S.A."/>
            <person name="Grigoriev I.V."/>
            <person name="Corradi N."/>
            <person name="Roux C."/>
            <person name="Martin F."/>
        </authorList>
    </citation>
    <scope>NUCLEOTIDE SEQUENCE</scope>
    <source>
        <strain evidence="1">DAOM 197198</strain>
    </source>
</reference>
<dbReference type="HOGENOM" id="CLU_1384816_0_0_1"/>
<name>U9T749_RHIID</name>
<dbReference type="AlphaFoldDB" id="U9T749"/>
<protein>
    <submittedName>
        <fullName evidence="1">Uncharacterized protein</fullName>
    </submittedName>
</protein>
<accession>U9T749</accession>
<sequence length="197" mass="22552">MPDTRSELKNWRKINSCSVGEKEILAVLQPYAFHDIPDPVIDQPIIRSPGDNANIKLSEEEMMVSFLDEMNKKIVSDGIRQRKWDEKLVKVKPIFPETGKQVSVNKKALCKKEQREKFIQKASENSSTKCSNIMGELSSNSLDKLLDTENFTDCAVQEAIHSLYVTVNLEKLLFRDELPADTSDALLWKRIEQVKKL</sequence>
<dbReference type="VEuPathDB" id="FungiDB:RhiirFUN_009490"/>
<dbReference type="EMBL" id="KI295175">
    <property type="protein sequence ID" value="ESA03237.1"/>
    <property type="molecule type" value="Genomic_DNA"/>
</dbReference>
<organism evidence="1">
    <name type="scientific">Rhizophagus irregularis (strain DAOM 181602 / DAOM 197198 / MUCL 43194)</name>
    <name type="common">Arbuscular mycorrhizal fungus</name>
    <name type="synonym">Glomus intraradices</name>
    <dbReference type="NCBI Taxonomy" id="747089"/>
    <lineage>
        <taxon>Eukaryota</taxon>
        <taxon>Fungi</taxon>
        <taxon>Fungi incertae sedis</taxon>
        <taxon>Mucoromycota</taxon>
        <taxon>Glomeromycotina</taxon>
        <taxon>Glomeromycetes</taxon>
        <taxon>Glomerales</taxon>
        <taxon>Glomeraceae</taxon>
        <taxon>Rhizophagus</taxon>
    </lineage>
</organism>